<comment type="caution">
    <text evidence="4">The sequence shown here is derived from an EMBL/GenBank/DDBJ whole genome shotgun (WGS) entry which is preliminary data.</text>
</comment>
<feature type="region of interest" description="Disordered" evidence="3">
    <location>
        <begin position="26"/>
        <end position="51"/>
    </location>
</feature>
<keyword evidence="5" id="KW-1185">Reference proteome</keyword>
<name>A0A8H7UF74_9FUNG</name>
<evidence type="ECO:0000256" key="3">
    <source>
        <dbReference type="SAM" id="MobiDB-lite"/>
    </source>
</evidence>
<dbReference type="InterPro" id="IPR005552">
    <property type="entry name" value="Scramblase"/>
</dbReference>
<organism evidence="4 5">
    <name type="scientific">Umbelopsis vinacea</name>
    <dbReference type="NCBI Taxonomy" id="44442"/>
    <lineage>
        <taxon>Eukaryota</taxon>
        <taxon>Fungi</taxon>
        <taxon>Fungi incertae sedis</taxon>
        <taxon>Mucoromycota</taxon>
        <taxon>Mucoromycotina</taxon>
        <taxon>Umbelopsidomycetes</taxon>
        <taxon>Umbelopsidales</taxon>
        <taxon>Umbelopsidaceae</taxon>
        <taxon>Umbelopsis</taxon>
    </lineage>
</organism>
<sequence length="404" mass="44384">MLRTTRLLGPALRAYARADLTRAAKPYSSLSRQRQTGPRQRIGHQPIARPQKVAAAYAPPPGEDKSVSHTEPLVEHDAKLSEDAAATEVSIPTPSGAVVTPDYKGALVLSQPALVIGRQIEMMNVFLGFEQANKYSIMDPNGNNVGFIAEEDSLTSTMSRQLLRTHRKFNATIMNAQGEVVFKISRPYSLINSRIFIHTVDDELIGEVQQRWHLMRRKYDLFVGTNQFASIDTPFLGWDFDLRDEQGELIGNVNRNFVGFARELFTDTGQYVLRMDAVEGNSRGLTLDERAVALACAVSIDFDFFSRHSSHGAGGFFPFPFFGFGGGAEARDDGSEAPPPTDSAPSSQYPSQPPPPPPPPPSQNEYGDVWAEESVETPADEDSGFLAGWKNLTGGDDGGDDEWF</sequence>
<dbReference type="GO" id="GO:0005886">
    <property type="term" value="C:plasma membrane"/>
    <property type="evidence" value="ECO:0007669"/>
    <property type="project" value="TreeGrafter"/>
</dbReference>
<dbReference type="OrthoDB" id="191150at2759"/>
<feature type="compositionally biased region" description="Polar residues" evidence="3">
    <location>
        <begin position="28"/>
        <end position="38"/>
    </location>
</feature>
<reference evidence="4" key="1">
    <citation type="submission" date="2020-12" db="EMBL/GenBank/DDBJ databases">
        <title>Metabolic potential, ecology and presence of endohyphal bacteria is reflected in genomic diversity of Mucoromycotina.</title>
        <authorList>
            <person name="Muszewska A."/>
            <person name="Okrasinska A."/>
            <person name="Steczkiewicz K."/>
            <person name="Drgas O."/>
            <person name="Orlowska M."/>
            <person name="Perlinska-Lenart U."/>
            <person name="Aleksandrzak-Piekarczyk T."/>
            <person name="Szatraj K."/>
            <person name="Zielenkiewicz U."/>
            <person name="Pilsyk S."/>
            <person name="Malc E."/>
            <person name="Mieczkowski P."/>
            <person name="Kruszewska J.S."/>
            <person name="Biernat P."/>
            <person name="Pawlowska J."/>
        </authorList>
    </citation>
    <scope>NUCLEOTIDE SEQUENCE</scope>
    <source>
        <strain evidence="4">WA0000051536</strain>
    </source>
</reference>
<protein>
    <recommendedName>
        <fullName evidence="2">Phospholipid scramblase</fullName>
    </recommendedName>
</protein>
<accession>A0A8H7UF74</accession>
<dbReference type="EMBL" id="JAEPRA010000010">
    <property type="protein sequence ID" value="KAG2179407.1"/>
    <property type="molecule type" value="Genomic_DNA"/>
</dbReference>
<evidence type="ECO:0000313" key="4">
    <source>
        <dbReference type="EMBL" id="KAG2179407.1"/>
    </source>
</evidence>
<dbReference type="GO" id="GO:0017128">
    <property type="term" value="F:phospholipid scramblase activity"/>
    <property type="evidence" value="ECO:0007669"/>
    <property type="project" value="InterPro"/>
</dbReference>
<dbReference type="InterPro" id="IPR025659">
    <property type="entry name" value="Tubby-like_C"/>
</dbReference>
<evidence type="ECO:0000256" key="2">
    <source>
        <dbReference type="RuleBase" id="RU363116"/>
    </source>
</evidence>
<dbReference type="SUPFAM" id="SSF54518">
    <property type="entry name" value="Tubby C-terminal domain-like"/>
    <property type="match status" value="1"/>
</dbReference>
<dbReference type="AlphaFoldDB" id="A0A8H7UF74"/>
<dbReference type="Pfam" id="PF03803">
    <property type="entry name" value="Scramblase"/>
    <property type="match status" value="1"/>
</dbReference>
<feature type="compositionally biased region" description="Pro residues" evidence="3">
    <location>
        <begin position="351"/>
        <end position="362"/>
    </location>
</feature>
<dbReference type="Proteomes" id="UP000612746">
    <property type="component" value="Unassembled WGS sequence"/>
</dbReference>
<comment type="similarity">
    <text evidence="1 2">Belongs to the phospholipid scramblase family.</text>
</comment>
<evidence type="ECO:0000313" key="5">
    <source>
        <dbReference type="Proteomes" id="UP000612746"/>
    </source>
</evidence>
<evidence type="ECO:0000256" key="1">
    <source>
        <dbReference type="ARBA" id="ARBA00005350"/>
    </source>
</evidence>
<feature type="region of interest" description="Disordered" evidence="3">
    <location>
        <begin position="328"/>
        <end position="404"/>
    </location>
</feature>
<dbReference type="PANTHER" id="PTHR23248:SF9">
    <property type="entry name" value="PHOSPHOLIPID SCRAMBLASE"/>
    <property type="match status" value="1"/>
</dbReference>
<dbReference type="PANTHER" id="PTHR23248">
    <property type="entry name" value="PHOSPHOLIPID SCRAMBLASE-RELATED"/>
    <property type="match status" value="1"/>
</dbReference>
<feature type="compositionally biased region" description="Acidic residues" evidence="3">
    <location>
        <begin position="370"/>
        <end position="383"/>
    </location>
</feature>
<gene>
    <name evidence="4" type="ORF">INT44_006253</name>
</gene>
<proteinExistence type="inferred from homology"/>